<dbReference type="Pfam" id="PF22624">
    <property type="entry name" value="AASDHPPT_N"/>
    <property type="match status" value="1"/>
</dbReference>
<dbReference type="InterPro" id="IPR055066">
    <property type="entry name" value="AASDHPPT_N"/>
</dbReference>
<feature type="domain" description="4'-phosphopantetheinyl transferase" evidence="3">
    <location>
        <begin position="114"/>
        <end position="202"/>
    </location>
</feature>
<reference evidence="5 6" key="1">
    <citation type="submission" date="2020-07" db="EMBL/GenBank/DDBJ databases">
        <title>Thermoactinomyces phylogeny.</title>
        <authorList>
            <person name="Dunlap C."/>
        </authorList>
    </citation>
    <scope>NUCLEOTIDE SEQUENCE [LARGE SCALE GENOMIC DNA]</scope>
    <source>
        <strain evidence="5 6">AMNI-1</strain>
    </source>
</reference>
<dbReference type="RefSeq" id="WP_181737009.1">
    <property type="nucleotide sequence ID" value="NZ_JACEOL010000003.1"/>
</dbReference>
<dbReference type="SUPFAM" id="SSF56214">
    <property type="entry name" value="4'-phosphopantetheinyl transferase"/>
    <property type="match status" value="2"/>
</dbReference>
<dbReference type="Proteomes" id="UP000538292">
    <property type="component" value="Unassembled WGS sequence"/>
</dbReference>
<dbReference type="PANTHER" id="PTHR12215">
    <property type="entry name" value="PHOSPHOPANTETHEINE TRANSFERASE"/>
    <property type="match status" value="1"/>
</dbReference>
<sequence>MKDQLVPGCVYVWFTPLSAARPELETILDETETERYRSYRKREDQKRALLSFGLLRLVLSRFLEKPPEEIRISRECPHCHKPHGKPRVLDGDSIEVNISHSGNWVLTALTLNQPIGIDIEQRSFSHHWQELIGHVLSAKEHKEWEKLSDREKAIAFFQYWTQKEAILKATGDGLTVPMSHLSVSRKTGIPRLTDWHGHEERVSQIHCYPLEIDSSHEACLAVMGQCWQICLRDGKLVIEAWLEKRGEKFVH</sequence>
<dbReference type="AlphaFoldDB" id="A0A7W2AQX4"/>
<dbReference type="GO" id="GO:0000287">
    <property type="term" value="F:magnesium ion binding"/>
    <property type="evidence" value="ECO:0007669"/>
    <property type="project" value="InterPro"/>
</dbReference>
<dbReference type="Gene3D" id="3.90.470.20">
    <property type="entry name" value="4'-phosphopantetheinyl transferase domain"/>
    <property type="match status" value="2"/>
</dbReference>
<organism evidence="5 6">
    <name type="scientific">Thermoactinomyces mirandus</name>
    <dbReference type="NCBI Taxonomy" id="2756294"/>
    <lineage>
        <taxon>Bacteria</taxon>
        <taxon>Bacillati</taxon>
        <taxon>Bacillota</taxon>
        <taxon>Bacilli</taxon>
        <taxon>Bacillales</taxon>
        <taxon>Thermoactinomycetaceae</taxon>
        <taxon>Thermoactinomyces</taxon>
    </lineage>
</organism>
<keyword evidence="2 5" id="KW-0808">Transferase</keyword>
<evidence type="ECO:0000259" key="3">
    <source>
        <dbReference type="Pfam" id="PF01648"/>
    </source>
</evidence>
<evidence type="ECO:0000313" key="6">
    <source>
        <dbReference type="Proteomes" id="UP000538292"/>
    </source>
</evidence>
<evidence type="ECO:0000259" key="4">
    <source>
        <dbReference type="Pfam" id="PF22624"/>
    </source>
</evidence>
<dbReference type="InterPro" id="IPR050559">
    <property type="entry name" value="P-Pant_transferase_sf"/>
</dbReference>
<dbReference type="InterPro" id="IPR037143">
    <property type="entry name" value="4-PPantetheinyl_Trfase_dom_sf"/>
</dbReference>
<protein>
    <submittedName>
        <fullName evidence="5">4'-phosphopantetheinyl transferase superfamily protein</fullName>
    </submittedName>
</protein>
<evidence type="ECO:0000256" key="1">
    <source>
        <dbReference type="ARBA" id="ARBA00010990"/>
    </source>
</evidence>
<comment type="caution">
    <text evidence="5">The sequence shown here is derived from an EMBL/GenBank/DDBJ whole genome shotgun (WGS) entry which is preliminary data.</text>
</comment>
<dbReference type="EMBL" id="JACEOL010000003">
    <property type="protein sequence ID" value="MBA4600980.1"/>
    <property type="molecule type" value="Genomic_DNA"/>
</dbReference>
<feature type="domain" description="4'-phosphopantetheinyl transferase N-terminal" evidence="4">
    <location>
        <begin position="26"/>
        <end position="108"/>
    </location>
</feature>
<dbReference type="GO" id="GO:0019878">
    <property type="term" value="P:lysine biosynthetic process via aminoadipic acid"/>
    <property type="evidence" value="ECO:0007669"/>
    <property type="project" value="TreeGrafter"/>
</dbReference>
<comment type="similarity">
    <text evidence="1">Belongs to the P-Pant transferase superfamily. Gsp/Sfp/HetI/AcpT family.</text>
</comment>
<dbReference type="GO" id="GO:0008897">
    <property type="term" value="F:holo-[acyl-carrier-protein] synthase activity"/>
    <property type="evidence" value="ECO:0007669"/>
    <property type="project" value="InterPro"/>
</dbReference>
<evidence type="ECO:0000313" key="5">
    <source>
        <dbReference type="EMBL" id="MBA4600980.1"/>
    </source>
</evidence>
<evidence type="ECO:0000256" key="2">
    <source>
        <dbReference type="ARBA" id="ARBA00022679"/>
    </source>
</evidence>
<dbReference type="PANTHER" id="PTHR12215:SF10">
    <property type="entry name" value="L-AMINOADIPATE-SEMIALDEHYDE DEHYDROGENASE-PHOSPHOPANTETHEINYL TRANSFERASE"/>
    <property type="match status" value="1"/>
</dbReference>
<gene>
    <name evidence="5" type="ORF">H2C83_01280</name>
</gene>
<accession>A0A7W2AQX4</accession>
<dbReference type="InterPro" id="IPR008278">
    <property type="entry name" value="4-PPantetheinyl_Trfase_dom"/>
</dbReference>
<dbReference type="Pfam" id="PF01648">
    <property type="entry name" value="ACPS"/>
    <property type="match status" value="1"/>
</dbReference>
<dbReference type="GO" id="GO:0005829">
    <property type="term" value="C:cytosol"/>
    <property type="evidence" value="ECO:0007669"/>
    <property type="project" value="TreeGrafter"/>
</dbReference>
<proteinExistence type="inferred from homology"/>
<name>A0A7W2AQX4_9BACL</name>
<keyword evidence="6" id="KW-1185">Reference proteome</keyword>